<dbReference type="Gene3D" id="3.60.10.10">
    <property type="entry name" value="Endonuclease/exonuclease/phosphatase"/>
    <property type="match status" value="1"/>
</dbReference>
<proteinExistence type="predicted"/>
<dbReference type="Proteomes" id="UP001148838">
    <property type="component" value="Unassembled WGS sequence"/>
</dbReference>
<evidence type="ECO:0000313" key="2">
    <source>
        <dbReference type="EMBL" id="KAJ4432945.1"/>
    </source>
</evidence>
<comment type="caution">
    <text evidence="2">The sequence shown here is derived from an EMBL/GenBank/DDBJ whole genome shotgun (WGS) entry which is preliminary data.</text>
</comment>
<dbReference type="PROSITE" id="PS50878">
    <property type="entry name" value="RT_POL"/>
    <property type="match status" value="1"/>
</dbReference>
<gene>
    <name evidence="2" type="ORF">ANN_15202</name>
</gene>
<dbReference type="EMBL" id="JAJSOF020000027">
    <property type="protein sequence ID" value="KAJ4432945.1"/>
    <property type="molecule type" value="Genomic_DNA"/>
</dbReference>
<name>A0ABQ8SHK3_PERAM</name>
<protein>
    <recommendedName>
        <fullName evidence="1">Reverse transcriptase domain-containing protein</fullName>
    </recommendedName>
</protein>
<sequence length="490" mass="55541">MKVIQINLHHCKAASALLSKKLASENIDIALIQEPWVYRGFVRGVNCTGGTLYCPNTDNPRTCIYVRDWMNALLKVEFCSRDVTTIKTSIREGGRKRILQFSSAYLPYDEPNPPSETVRRLASHCKETGKELIIGTDANAHHVLWGSTDINPRGEQLLEYLVAGSPRLVPWWSKELSELRRNTRKLFKLARRTGDWITYQRELTSYNKAIRKAKRQSWREHCEGIESIPSSARLMKLLAKSANRNVSTIKLQDGSYTQSGKEALLQLANAHFPESEVVNNGRMADQVRPELFSLCSSKEDWALVRDVITLTKIKWAIYSFDPYKSAGPDQIIPALLQQGMDSIQSILCNIYRVCLASGYVPQAWRQTKVIFIPKPGRPSYAVAKAYRPISLSSFLLKTLERIVDKHIRDKVLKEFPLHKYQFAYLPGKSTEAALHQVVSSIEKGLAFKEIAIGAFLDVERAFDKTSCEVILTALKNTMYLCLFVSGYITC</sequence>
<dbReference type="SUPFAM" id="SSF56219">
    <property type="entry name" value="DNase I-like"/>
    <property type="match status" value="1"/>
</dbReference>
<accession>A0ABQ8SHK3</accession>
<dbReference type="InterPro" id="IPR036691">
    <property type="entry name" value="Endo/exonu/phosph_ase_sf"/>
</dbReference>
<reference evidence="2 3" key="1">
    <citation type="journal article" date="2022" name="Allergy">
        <title>Genome assembly and annotation of Periplaneta americana reveal a comprehensive cockroach allergen profile.</title>
        <authorList>
            <person name="Wang L."/>
            <person name="Xiong Q."/>
            <person name="Saelim N."/>
            <person name="Wang L."/>
            <person name="Nong W."/>
            <person name="Wan A.T."/>
            <person name="Shi M."/>
            <person name="Liu X."/>
            <person name="Cao Q."/>
            <person name="Hui J.H.L."/>
            <person name="Sookrung N."/>
            <person name="Leung T.F."/>
            <person name="Tungtrongchitr A."/>
            <person name="Tsui S.K.W."/>
        </authorList>
    </citation>
    <scope>NUCLEOTIDE SEQUENCE [LARGE SCALE GENOMIC DNA]</scope>
    <source>
        <strain evidence="2">PWHHKU_190912</strain>
    </source>
</reference>
<evidence type="ECO:0000259" key="1">
    <source>
        <dbReference type="PROSITE" id="PS50878"/>
    </source>
</evidence>
<organism evidence="2 3">
    <name type="scientific">Periplaneta americana</name>
    <name type="common">American cockroach</name>
    <name type="synonym">Blatta americana</name>
    <dbReference type="NCBI Taxonomy" id="6978"/>
    <lineage>
        <taxon>Eukaryota</taxon>
        <taxon>Metazoa</taxon>
        <taxon>Ecdysozoa</taxon>
        <taxon>Arthropoda</taxon>
        <taxon>Hexapoda</taxon>
        <taxon>Insecta</taxon>
        <taxon>Pterygota</taxon>
        <taxon>Neoptera</taxon>
        <taxon>Polyneoptera</taxon>
        <taxon>Dictyoptera</taxon>
        <taxon>Blattodea</taxon>
        <taxon>Blattoidea</taxon>
        <taxon>Blattidae</taxon>
        <taxon>Blattinae</taxon>
        <taxon>Periplaneta</taxon>
    </lineage>
</organism>
<evidence type="ECO:0000313" key="3">
    <source>
        <dbReference type="Proteomes" id="UP001148838"/>
    </source>
</evidence>
<dbReference type="InterPro" id="IPR000477">
    <property type="entry name" value="RT_dom"/>
</dbReference>
<feature type="domain" description="Reverse transcriptase" evidence="1">
    <location>
        <begin position="353"/>
        <end position="490"/>
    </location>
</feature>
<dbReference type="Pfam" id="PF14529">
    <property type="entry name" value="Exo_endo_phos_2"/>
    <property type="match status" value="1"/>
</dbReference>
<dbReference type="InterPro" id="IPR005135">
    <property type="entry name" value="Endo/exonuclease/phosphatase"/>
</dbReference>
<dbReference type="PANTHER" id="PTHR19446">
    <property type="entry name" value="REVERSE TRANSCRIPTASES"/>
    <property type="match status" value="1"/>
</dbReference>
<keyword evidence="3" id="KW-1185">Reference proteome</keyword>